<evidence type="ECO:0000313" key="20">
    <source>
        <dbReference type="Proteomes" id="UP000219338"/>
    </source>
</evidence>
<dbReference type="InterPro" id="IPR049127">
    <property type="entry name" value="TECR-like_N"/>
</dbReference>
<dbReference type="InterPro" id="IPR029071">
    <property type="entry name" value="Ubiquitin-like_domsf"/>
</dbReference>
<comment type="subcellular location">
    <subcellularLocation>
        <location evidence="1">Endoplasmic reticulum membrane</location>
        <topology evidence="1">Multi-pass membrane protein</topology>
    </subcellularLocation>
</comment>
<dbReference type="PANTHER" id="PTHR10556:SF28">
    <property type="entry name" value="VERY-LONG-CHAIN ENOYL-COA REDUCTASE"/>
    <property type="match status" value="1"/>
</dbReference>
<dbReference type="InterPro" id="IPR000626">
    <property type="entry name" value="Ubiquitin-like_dom"/>
</dbReference>
<dbReference type="PROSITE" id="PS50053">
    <property type="entry name" value="UBIQUITIN_2"/>
    <property type="match status" value="1"/>
</dbReference>
<evidence type="ECO:0000256" key="1">
    <source>
        <dbReference type="ARBA" id="ARBA00004477"/>
    </source>
</evidence>
<keyword evidence="11" id="KW-0560">Oxidoreductase</keyword>
<dbReference type="GO" id="GO:0005789">
    <property type="term" value="C:endoplasmic reticulum membrane"/>
    <property type="evidence" value="ECO:0007669"/>
    <property type="project" value="UniProtKB-SubCell"/>
</dbReference>
<dbReference type="GO" id="GO:0042761">
    <property type="term" value="P:very long-chain fatty acid biosynthetic process"/>
    <property type="evidence" value="ECO:0007669"/>
    <property type="project" value="TreeGrafter"/>
</dbReference>
<dbReference type="SUPFAM" id="SSF54236">
    <property type="entry name" value="Ubiquitin-like"/>
    <property type="match status" value="1"/>
</dbReference>
<sequence length="312" mass="35489">MVSVTVSAVANRPPPFARKSLPLTIDISSDTTVGDVKAKVAQKIPKFYASRQKITLKNERKALGDEVKLSEVGLGSGGDLEVKDLGPQLSWRLVYIIEYLGPMLIHPLFYFFPQLLYGKAVVHSELQRYIFAFVMLHYAKRELETLFVHRFSHGTMPARNIFKNSFHYHILGGLFIAVDVYRGKYSADSAFIKGSVMEDERFLWTCTGLWTFFELSNLSTHLTLRNLRPTGTKKRGIPKGYGFGLVSCPNYMFEVLGWIVVCVMSRSWAACFFTVVGAGQMAIWALAKHRNYRKEFGKEYPRGRKAMFPFIL</sequence>
<dbReference type="STRING" id="47428.A0A284RRW3"/>
<dbReference type="Pfam" id="PF21696">
    <property type="entry name" value="TECR_N"/>
    <property type="match status" value="1"/>
</dbReference>
<dbReference type="CDD" id="cd01801">
    <property type="entry name" value="Ubl_TECR_like"/>
    <property type="match status" value="1"/>
</dbReference>
<evidence type="ECO:0000256" key="11">
    <source>
        <dbReference type="ARBA" id="ARBA00023002"/>
    </source>
</evidence>
<dbReference type="EMBL" id="FUEG01000014">
    <property type="protein sequence ID" value="SJL11503.1"/>
    <property type="molecule type" value="Genomic_DNA"/>
</dbReference>
<evidence type="ECO:0000256" key="12">
    <source>
        <dbReference type="ARBA" id="ARBA00023098"/>
    </source>
</evidence>
<evidence type="ECO:0000256" key="13">
    <source>
        <dbReference type="ARBA" id="ARBA00023136"/>
    </source>
</evidence>
<keyword evidence="13 17" id="KW-0472">Membrane</keyword>
<dbReference type="Gene3D" id="1.20.120.1630">
    <property type="match status" value="1"/>
</dbReference>
<comment type="catalytic activity">
    <reaction evidence="15">
        <text>a very-long-chain 2,3-saturated fatty acyl-CoA + NADP(+) = a very-long-chain (2E)-enoyl-CoA + NADPH + H(+)</text>
        <dbReference type="Rhea" id="RHEA:14473"/>
        <dbReference type="ChEBI" id="CHEBI:15378"/>
        <dbReference type="ChEBI" id="CHEBI:57783"/>
        <dbReference type="ChEBI" id="CHEBI:58349"/>
        <dbReference type="ChEBI" id="CHEBI:83724"/>
        <dbReference type="ChEBI" id="CHEBI:83728"/>
        <dbReference type="EC" id="1.3.1.93"/>
    </reaction>
</comment>
<dbReference type="Proteomes" id="UP000219338">
    <property type="component" value="Unassembled WGS sequence"/>
</dbReference>
<name>A0A284RRW3_ARMOS</name>
<comment type="pathway">
    <text evidence="2">Lipid metabolism; fatty acid biosynthesis.</text>
</comment>
<evidence type="ECO:0000256" key="6">
    <source>
        <dbReference type="ARBA" id="ARBA00022692"/>
    </source>
</evidence>
<dbReference type="OMA" id="ATMPIFN"/>
<keyword evidence="5" id="KW-0444">Lipid biosynthesis</keyword>
<dbReference type="PANTHER" id="PTHR10556">
    <property type="entry name" value="3-OXO-5-ALPHA-STEROID 4-DEHYDROGENASE"/>
    <property type="match status" value="1"/>
</dbReference>
<evidence type="ECO:0000256" key="10">
    <source>
        <dbReference type="ARBA" id="ARBA00022989"/>
    </source>
</evidence>
<evidence type="ECO:0000256" key="15">
    <source>
        <dbReference type="ARBA" id="ARBA00051495"/>
    </source>
</evidence>
<evidence type="ECO:0000256" key="8">
    <source>
        <dbReference type="ARBA" id="ARBA00022832"/>
    </source>
</evidence>
<evidence type="ECO:0000256" key="2">
    <source>
        <dbReference type="ARBA" id="ARBA00005194"/>
    </source>
</evidence>
<evidence type="ECO:0000313" key="19">
    <source>
        <dbReference type="EMBL" id="SJL11503.1"/>
    </source>
</evidence>
<dbReference type="InterPro" id="IPR039357">
    <property type="entry name" value="SRD5A/TECR"/>
</dbReference>
<evidence type="ECO:0000256" key="4">
    <source>
        <dbReference type="ARBA" id="ARBA00012530"/>
    </source>
</evidence>
<evidence type="ECO:0000256" key="7">
    <source>
        <dbReference type="ARBA" id="ARBA00022824"/>
    </source>
</evidence>
<proteinExistence type="inferred from homology"/>
<evidence type="ECO:0000256" key="3">
    <source>
        <dbReference type="ARBA" id="ARBA00007742"/>
    </source>
</evidence>
<gene>
    <name evidence="19" type="ORF">ARMOST_14907</name>
</gene>
<keyword evidence="14" id="KW-0275">Fatty acid biosynthesis</keyword>
<dbReference type="PROSITE" id="PS50244">
    <property type="entry name" value="S5A_REDUCTASE"/>
    <property type="match status" value="1"/>
</dbReference>
<evidence type="ECO:0000256" key="5">
    <source>
        <dbReference type="ARBA" id="ARBA00022516"/>
    </source>
</evidence>
<dbReference type="Gene3D" id="3.10.20.90">
    <property type="entry name" value="Phosphatidylinositol 3-kinase Catalytic Subunit, Chain A, domain 1"/>
    <property type="match status" value="1"/>
</dbReference>
<dbReference type="EC" id="1.3.1.93" evidence="4"/>
<evidence type="ECO:0000256" key="14">
    <source>
        <dbReference type="ARBA" id="ARBA00023160"/>
    </source>
</evidence>
<organism evidence="19 20">
    <name type="scientific">Armillaria ostoyae</name>
    <name type="common">Armillaria root rot fungus</name>
    <dbReference type="NCBI Taxonomy" id="47428"/>
    <lineage>
        <taxon>Eukaryota</taxon>
        <taxon>Fungi</taxon>
        <taxon>Dikarya</taxon>
        <taxon>Basidiomycota</taxon>
        <taxon>Agaricomycotina</taxon>
        <taxon>Agaricomycetes</taxon>
        <taxon>Agaricomycetidae</taxon>
        <taxon>Agaricales</taxon>
        <taxon>Marasmiineae</taxon>
        <taxon>Physalacriaceae</taxon>
        <taxon>Armillaria</taxon>
    </lineage>
</organism>
<keyword evidence="12" id="KW-0443">Lipid metabolism</keyword>
<dbReference type="Pfam" id="PF02544">
    <property type="entry name" value="Steroid_dh"/>
    <property type="match status" value="1"/>
</dbReference>
<dbReference type="InterPro" id="IPR001104">
    <property type="entry name" value="3-oxo-5_a-steroid_4-DH_C"/>
</dbReference>
<evidence type="ECO:0000256" key="17">
    <source>
        <dbReference type="SAM" id="Phobius"/>
    </source>
</evidence>
<dbReference type="GO" id="GO:0102758">
    <property type="term" value="F:very-long-chain enoyl-CoA reductase activity"/>
    <property type="evidence" value="ECO:0007669"/>
    <property type="project" value="UniProtKB-EC"/>
</dbReference>
<dbReference type="AlphaFoldDB" id="A0A284RRW3"/>
<evidence type="ECO:0000259" key="18">
    <source>
        <dbReference type="PROSITE" id="PS50053"/>
    </source>
</evidence>
<accession>A0A284RRW3</accession>
<keyword evidence="10 17" id="KW-1133">Transmembrane helix</keyword>
<keyword evidence="6 17" id="KW-0812">Transmembrane</keyword>
<keyword evidence="8" id="KW-0276">Fatty acid metabolism</keyword>
<keyword evidence="7" id="KW-0256">Endoplasmic reticulum</keyword>
<keyword evidence="20" id="KW-1185">Reference proteome</keyword>
<comment type="function">
    <text evidence="16">Catalyzes the last of the four reactions of the long-chain fatty acids elongation cycle. This endoplasmic reticulum-bound enzymatic process, allows the addition of 2 carbons to the chain of long- and very long-chain fatty acids/VLCFAs per cycle. This enzyme reduces the trans-2,3-enoyl-CoA fatty acid intermediate to an acyl-CoA that can be further elongated by entering a new cycle of elongation. Thereby, it participates in the production of VLCFAs of different chain lengths that are involved in multiple biological processes as precursors of membrane lipids and lipid mediators.</text>
</comment>
<protein>
    <recommendedName>
        <fullName evidence="4">very-long-chain enoyl-CoA reductase</fullName>
        <ecNumber evidence="4">1.3.1.93</ecNumber>
    </recommendedName>
</protein>
<feature type="domain" description="Ubiquitin-like" evidence="18">
    <location>
        <begin position="2"/>
        <end position="82"/>
    </location>
</feature>
<dbReference type="FunFam" id="1.20.120.1630:FF:000010">
    <property type="entry name" value="Steroid alpha reductase family protein"/>
    <property type="match status" value="1"/>
</dbReference>
<comment type="similarity">
    <text evidence="3">Belongs to the steroid 5-alpha reductase family.</text>
</comment>
<keyword evidence="9" id="KW-0521">NADP</keyword>
<feature type="transmembrane region" description="Helical" evidence="17">
    <location>
        <begin position="267"/>
        <end position="287"/>
    </location>
</feature>
<evidence type="ECO:0000256" key="16">
    <source>
        <dbReference type="ARBA" id="ARBA00058640"/>
    </source>
</evidence>
<feature type="transmembrane region" description="Helical" evidence="17">
    <location>
        <begin position="241"/>
        <end position="261"/>
    </location>
</feature>
<reference evidence="20" key="1">
    <citation type="journal article" date="2017" name="Nat. Ecol. Evol.">
        <title>Genome expansion and lineage-specific genetic innovations in the forest pathogenic fungi Armillaria.</title>
        <authorList>
            <person name="Sipos G."/>
            <person name="Prasanna A.N."/>
            <person name="Walter M.C."/>
            <person name="O'Connor E."/>
            <person name="Balint B."/>
            <person name="Krizsan K."/>
            <person name="Kiss B."/>
            <person name="Hess J."/>
            <person name="Varga T."/>
            <person name="Slot J."/>
            <person name="Riley R."/>
            <person name="Boka B."/>
            <person name="Rigling D."/>
            <person name="Barry K."/>
            <person name="Lee J."/>
            <person name="Mihaltcheva S."/>
            <person name="LaButti K."/>
            <person name="Lipzen A."/>
            <person name="Waldron R."/>
            <person name="Moloney N.M."/>
            <person name="Sperisen C."/>
            <person name="Kredics L."/>
            <person name="Vagvoelgyi C."/>
            <person name="Patrignani A."/>
            <person name="Fitzpatrick D."/>
            <person name="Nagy I."/>
            <person name="Doyle S."/>
            <person name="Anderson J.B."/>
            <person name="Grigoriev I.V."/>
            <person name="Gueldener U."/>
            <person name="Muensterkoetter M."/>
            <person name="Nagy L.G."/>
        </authorList>
    </citation>
    <scope>NUCLEOTIDE SEQUENCE [LARGE SCALE GENOMIC DNA]</scope>
    <source>
        <strain evidence="20">C18/9</strain>
    </source>
</reference>
<evidence type="ECO:0000256" key="9">
    <source>
        <dbReference type="ARBA" id="ARBA00022857"/>
    </source>
</evidence>
<dbReference type="OrthoDB" id="540503at2759"/>